<dbReference type="EMBL" id="RJVK01000001">
    <property type="protein sequence ID" value="ROR41020.1"/>
    <property type="molecule type" value="Genomic_DNA"/>
</dbReference>
<dbReference type="AlphaFoldDB" id="A0AAJ4RED6"/>
<reference evidence="5" key="1">
    <citation type="submission" date="2018-03" db="EMBL/GenBank/DDBJ databases">
        <title>A comparative analysis of the Nautiliaceae.</title>
        <authorList>
            <person name="Grosche A."/>
            <person name="Smedile F."/>
            <person name="Vetriani C."/>
        </authorList>
    </citation>
    <scope>NUCLEOTIDE SEQUENCE [LARGE SCALE GENOMIC DNA]</scope>
    <source>
        <strain evidence="5">TB6</strain>
    </source>
</reference>
<evidence type="ECO:0000313" key="4">
    <source>
        <dbReference type="Proteomes" id="UP000272781"/>
    </source>
</evidence>
<keyword evidence="1" id="KW-0812">Transmembrane</keyword>
<feature type="transmembrane region" description="Helical" evidence="1">
    <location>
        <begin position="87"/>
        <end position="105"/>
    </location>
</feature>
<feature type="transmembrane region" description="Helical" evidence="1">
    <location>
        <begin position="137"/>
        <end position="157"/>
    </location>
</feature>
<gene>
    <name evidence="2" type="ORF">C6V80_04625</name>
    <name evidence="3" type="ORF">EDC58_0504</name>
</gene>
<reference evidence="2" key="3">
    <citation type="submission" date="2019-06" db="EMBL/GenBank/DDBJ databases">
        <title>A comparative analysis of the Nautiliaceae.</title>
        <authorList>
            <person name="Grosche A."/>
            <person name="Smedile F."/>
            <person name="Vetriani C."/>
        </authorList>
    </citation>
    <scope>NUCLEOTIDE SEQUENCE</scope>
    <source>
        <strain evidence="2">TB6</strain>
    </source>
</reference>
<sequence length="195" mass="23348">MSKTRIIINKIMAIFIIVFFYLVTVSVFFQKIDLHNENLKIIEKEYNTSCFVASNGKFSLYRLTPQCEKLSDDMKNEKVYIKKWKKLALYYTVLYFGVFIFSYLLKYVTFKPVEKLYCFLKDILFSLVNRVREHNVFYFRITVVLCLIYILFGAVKYNIWNHYYLSKFILYYLIPAVLLIGIVWIISATKNKEGK</sequence>
<dbReference type="EMBL" id="CP027432">
    <property type="protein sequence ID" value="QCI28265.1"/>
    <property type="molecule type" value="Genomic_DNA"/>
</dbReference>
<dbReference type="Proteomes" id="UP000272781">
    <property type="component" value="Unassembled WGS sequence"/>
</dbReference>
<dbReference type="RefSeq" id="WP_123351919.1">
    <property type="nucleotide sequence ID" value="NZ_CP027432.2"/>
</dbReference>
<reference evidence="3 4" key="2">
    <citation type="submission" date="2018-11" db="EMBL/GenBank/DDBJ databases">
        <title>Genomic Encyclopedia of Type Strains, Phase IV (KMG-IV): sequencing the most valuable type-strain genomes for metagenomic binning, comparative biology and taxonomic classification.</title>
        <authorList>
            <person name="Goeker M."/>
        </authorList>
    </citation>
    <scope>NUCLEOTIDE SEQUENCE [LARGE SCALE GENOMIC DNA]</scope>
    <source>
        <strain evidence="3 4">DSM 27783</strain>
    </source>
</reference>
<proteinExistence type="predicted"/>
<feature type="transmembrane region" description="Helical" evidence="1">
    <location>
        <begin position="169"/>
        <end position="187"/>
    </location>
</feature>
<name>A0AAJ4RED6_9BACT</name>
<keyword evidence="1" id="KW-1133">Transmembrane helix</keyword>
<evidence type="ECO:0000313" key="2">
    <source>
        <dbReference type="EMBL" id="QCI28265.1"/>
    </source>
</evidence>
<dbReference type="Proteomes" id="UP000298805">
    <property type="component" value="Chromosome"/>
</dbReference>
<feature type="transmembrane region" description="Helical" evidence="1">
    <location>
        <begin position="6"/>
        <end position="29"/>
    </location>
</feature>
<organism evidence="3 4">
    <name type="scientific">Caminibacter pacificus</name>
    <dbReference type="NCBI Taxonomy" id="1424653"/>
    <lineage>
        <taxon>Bacteria</taxon>
        <taxon>Pseudomonadati</taxon>
        <taxon>Campylobacterota</taxon>
        <taxon>Epsilonproteobacteria</taxon>
        <taxon>Nautiliales</taxon>
        <taxon>Nautiliaceae</taxon>
        <taxon>Caminibacter</taxon>
    </lineage>
</organism>
<accession>A0AAJ4RED6</accession>
<keyword evidence="5" id="KW-1185">Reference proteome</keyword>
<protein>
    <submittedName>
        <fullName evidence="3">Uncharacterized protein</fullName>
    </submittedName>
</protein>
<keyword evidence="1" id="KW-0472">Membrane</keyword>
<evidence type="ECO:0000256" key="1">
    <source>
        <dbReference type="SAM" id="Phobius"/>
    </source>
</evidence>
<evidence type="ECO:0000313" key="5">
    <source>
        <dbReference type="Proteomes" id="UP000298805"/>
    </source>
</evidence>
<evidence type="ECO:0000313" key="3">
    <source>
        <dbReference type="EMBL" id="ROR41020.1"/>
    </source>
</evidence>